<feature type="domain" description="Treble clef zinc finger" evidence="1">
    <location>
        <begin position="636"/>
        <end position="684"/>
    </location>
</feature>
<evidence type="ECO:0000313" key="3">
    <source>
        <dbReference type="Proteomes" id="UP000198970"/>
    </source>
</evidence>
<feature type="domain" description="Treble clef zinc finger" evidence="1">
    <location>
        <begin position="12"/>
        <end position="64"/>
    </location>
</feature>
<dbReference type="EMBL" id="LT630003">
    <property type="protein sequence ID" value="SET73608.1"/>
    <property type="molecule type" value="Genomic_DNA"/>
</dbReference>
<feature type="domain" description="Treble clef zinc finger" evidence="1">
    <location>
        <begin position="426"/>
        <end position="474"/>
    </location>
</feature>
<dbReference type="InterPro" id="IPR025487">
    <property type="entry name" value="DUF4379"/>
</dbReference>
<dbReference type="PANTHER" id="PTHR37317:SF1">
    <property type="entry name" value="ZINC-RIBBON DOMAIN-CONTAINING PROTEIN-RELATED"/>
    <property type="match status" value="1"/>
</dbReference>
<reference evidence="2 3" key="1">
    <citation type="submission" date="2016-10" db="EMBL/GenBank/DDBJ databases">
        <authorList>
            <person name="Varghese N."/>
            <person name="Submissions S."/>
        </authorList>
    </citation>
    <scope>NUCLEOTIDE SEQUENCE [LARGE SCALE GENOMIC DNA]</scope>
    <source>
        <strain evidence="2 3">ATCC 19403</strain>
    </source>
</reference>
<feature type="domain" description="Treble clef zinc finger" evidence="1">
    <location>
        <begin position="350"/>
        <end position="404"/>
    </location>
</feature>
<gene>
    <name evidence="2" type="ORF">SAMN02745906_1506</name>
</gene>
<feature type="domain" description="Treble clef zinc finger" evidence="1">
    <location>
        <begin position="910"/>
        <end position="969"/>
    </location>
</feature>
<dbReference type="Pfam" id="PF14311">
    <property type="entry name" value="DUF4379"/>
    <property type="match status" value="12"/>
</dbReference>
<dbReference type="PANTHER" id="PTHR37317">
    <property type="entry name" value="BLR8090 PROTEIN"/>
    <property type="match status" value="1"/>
</dbReference>
<feature type="domain" description="Treble clef zinc finger" evidence="1">
    <location>
        <begin position="778"/>
        <end position="824"/>
    </location>
</feature>
<dbReference type="RefSeq" id="WP_100041991.1">
    <property type="nucleotide sequence ID" value="NZ_LT630003.1"/>
</dbReference>
<evidence type="ECO:0000313" key="2">
    <source>
        <dbReference type="EMBL" id="SET73608.1"/>
    </source>
</evidence>
<feature type="domain" description="Treble clef zinc finger" evidence="1">
    <location>
        <begin position="497"/>
        <end position="544"/>
    </location>
</feature>
<organism evidence="2 3">
    <name type="scientific">Lacrimispora sphenoides JCM 1415</name>
    <dbReference type="NCBI Taxonomy" id="1297793"/>
    <lineage>
        <taxon>Bacteria</taxon>
        <taxon>Bacillati</taxon>
        <taxon>Bacillota</taxon>
        <taxon>Clostridia</taxon>
        <taxon>Lachnospirales</taxon>
        <taxon>Lachnospiraceae</taxon>
        <taxon>Lacrimispora</taxon>
    </lineage>
</organism>
<dbReference type="Proteomes" id="UP000198970">
    <property type="component" value="Chromosome I"/>
</dbReference>
<accession>A0ABY1C6H4</accession>
<sequence>MKLKEVSKIAYKQWHFEKNKRLNLENISSSSKEVVYWQCNNELKHVWASHIYTKAQTDIECPICINIKMYKNGPELLAVERGFKSRRRNMNYVINTWHCKKCKKVWFTESSDTIPTDTYCSNCFDEDVVEISFAEEYPELAKEWATDNILPVTEVLSYYPLEVKWKCKICNNLWSSMIEERRFGTRSCPYCSKKLPLPGINSFMALYPGVAEEWVYEANEMMHPDAIFPDNRLMPFIWRCKKCHTLHVATVYDKVQGIKGCKNCNSENPISVERYMFLKSEFHISNGNVTDYDLILPDYTAPFKWLCKECNKIFIFSMKERYIEARDCACVEGKRAIPGKTSFKALYPELASEFSVENNVDPDTILPTRAFPVIWDCITCGLSWNGSIKDRIDGKIDCPYCNGRKAIPGKTSFKALYPKMAAVSSKTNKVDLDNILPTYSLPITWDCSKCAMAWKGSVKDRVDGNAICPYCSGKKAIPGKSSFKTLYPEMAAESSETNEVDLDNILPTYSLPITWDCSKCAMAWKGSVKDRVEGDAICPYCSGKKAIPGKSSFKALYPEMAAESSKTNEVDLDNILPTYSLPITWDCSKCAMAWKGSVKDRVDGSVICPYCSGKKAIPGKTSFKALYPEMAAESSKTNEVDLDNILPTYGLPITWDCSKCAMAWKGSVKDRVEGDAICPYCSGKKAIPGKTSFKALYPEMAAESSETNEVDLDNILLTYSLPITWDCSKCAMAWKGSVKDRVDGSVICPYCSGKKAIPGKTSFKALYPELDAEASITNEVDLDNILPTYSLPITWDCSKCAMAWKGSVKDRVDRSVICPYCSGKKAIPGKTSFKALYPEKAAEYSSNNEVTSDTILSTYSPLVEWDCLVCKMSWKGSVKDRVNEEIDCPYCNGREAIRGKTSFKALHSDLMKEWNLGNWLFIDPDDIIENYSDSVWWTCSECQNSYAMSPKKRLYYQKRKKEPCPYCKGLRRKMHHFL</sequence>
<feature type="domain" description="Treble clef zinc finger" evidence="1">
    <location>
        <begin position="707"/>
        <end position="754"/>
    </location>
</feature>
<feature type="domain" description="Treble clef zinc finger" evidence="1">
    <location>
        <begin position="566"/>
        <end position="614"/>
    </location>
</feature>
<feature type="domain" description="Treble clef zinc finger" evidence="1">
    <location>
        <begin position="140"/>
        <end position="194"/>
    </location>
</feature>
<name>A0ABY1C6H4_9FIRM</name>
<evidence type="ECO:0000259" key="1">
    <source>
        <dbReference type="Pfam" id="PF14311"/>
    </source>
</evidence>
<keyword evidence="3" id="KW-1185">Reference proteome</keyword>
<feature type="domain" description="Treble clef zinc finger" evidence="1">
    <location>
        <begin position="843"/>
        <end position="894"/>
    </location>
</feature>
<proteinExistence type="predicted"/>
<feature type="domain" description="Treble clef zinc finger" evidence="1">
    <location>
        <begin position="211"/>
        <end position="266"/>
    </location>
</feature>
<protein>
    <submittedName>
        <fullName evidence="2">Probable Zinc-ribbon domain-containing protein</fullName>
    </submittedName>
</protein>